<keyword evidence="2" id="KW-1185">Reference proteome</keyword>
<accession>A0ACB8XFP0</accession>
<gene>
    <name evidence="1" type="ORF">L6452_44144</name>
</gene>
<comment type="caution">
    <text evidence="1">The sequence shown here is derived from an EMBL/GenBank/DDBJ whole genome shotgun (WGS) entry which is preliminary data.</text>
</comment>
<protein>
    <submittedName>
        <fullName evidence="1">Uncharacterized protein</fullName>
    </submittedName>
</protein>
<reference evidence="2" key="1">
    <citation type="journal article" date="2022" name="Mol. Ecol. Resour.">
        <title>The genomes of chicory, endive, great burdock and yacon provide insights into Asteraceae palaeo-polyploidization history and plant inulin production.</title>
        <authorList>
            <person name="Fan W."/>
            <person name="Wang S."/>
            <person name="Wang H."/>
            <person name="Wang A."/>
            <person name="Jiang F."/>
            <person name="Liu H."/>
            <person name="Zhao H."/>
            <person name="Xu D."/>
            <person name="Zhang Y."/>
        </authorList>
    </citation>
    <scope>NUCLEOTIDE SEQUENCE [LARGE SCALE GENOMIC DNA]</scope>
    <source>
        <strain evidence="2">cv. Niubang</strain>
    </source>
</reference>
<name>A0ACB8XFP0_ARCLA</name>
<reference evidence="1 2" key="2">
    <citation type="journal article" date="2022" name="Mol. Ecol. Resour.">
        <title>The genomes of chicory, endive, great burdock and yacon provide insights into Asteraceae paleo-polyploidization history and plant inulin production.</title>
        <authorList>
            <person name="Fan W."/>
            <person name="Wang S."/>
            <person name="Wang H."/>
            <person name="Wang A."/>
            <person name="Jiang F."/>
            <person name="Liu H."/>
            <person name="Zhao H."/>
            <person name="Xu D."/>
            <person name="Zhang Y."/>
        </authorList>
    </citation>
    <scope>NUCLEOTIDE SEQUENCE [LARGE SCALE GENOMIC DNA]</scope>
    <source>
        <strain evidence="2">cv. Niubang</strain>
    </source>
</reference>
<evidence type="ECO:0000313" key="2">
    <source>
        <dbReference type="Proteomes" id="UP001055879"/>
    </source>
</evidence>
<dbReference type="Proteomes" id="UP001055879">
    <property type="component" value="Linkage Group LG18"/>
</dbReference>
<organism evidence="1 2">
    <name type="scientific">Arctium lappa</name>
    <name type="common">Greater burdock</name>
    <name type="synonym">Lappa major</name>
    <dbReference type="NCBI Taxonomy" id="4217"/>
    <lineage>
        <taxon>Eukaryota</taxon>
        <taxon>Viridiplantae</taxon>
        <taxon>Streptophyta</taxon>
        <taxon>Embryophyta</taxon>
        <taxon>Tracheophyta</taxon>
        <taxon>Spermatophyta</taxon>
        <taxon>Magnoliopsida</taxon>
        <taxon>eudicotyledons</taxon>
        <taxon>Gunneridae</taxon>
        <taxon>Pentapetalae</taxon>
        <taxon>asterids</taxon>
        <taxon>campanulids</taxon>
        <taxon>Asterales</taxon>
        <taxon>Asteraceae</taxon>
        <taxon>Carduoideae</taxon>
        <taxon>Cardueae</taxon>
        <taxon>Arctiinae</taxon>
        <taxon>Arctium</taxon>
    </lineage>
</organism>
<sequence length="119" mass="13238">MIEYPFVHPCENARRHDLRKFNYSCVTRSFVKVAMRKVIRANMHTGVEELRPVYTSTGLAMPSPKSGYVSSIEMGSMSPLTLGSTPAMSPPSSPMWQNKVSHLSPPTLQPLPFPFKSGI</sequence>
<dbReference type="EMBL" id="CM042064">
    <property type="protein sequence ID" value="KAI3665517.1"/>
    <property type="molecule type" value="Genomic_DNA"/>
</dbReference>
<proteinExistence type="predicted"/>
<evidence type="ECO:0000313" key="1">
    <source>
        <dbReference type="EMBL" id="KAI3665517.1"/>
    </source>
</evidence>